<comment type="caution">
    <text evidence="2">The sequence shown here is derived from an EMBL/GenBank/DDBJ whole genome shotgun (WGS) entry which is preliminary data.</text>
</comment>
<protein>
    <recommendedName>
        <fullName evidence="4">Prepilin-type N-terminal cleavage/methylation domain-containing protein</fullName>
    </recommendedName>
</protein>
<dbReference type="PROSITE" id="PS00409">
    <property type="entry name" value="PROKAR_NTER_METHYL"/>
    <property type="match status" value="1"/>
</dbReference>
<dbReference type="Pfam" id="PF07963">
    <property type="entry name" value="N_methyl"/>
    <property type="match status" value="1"/>
</dbReference>
<reference evidence="3" key="1">
    <citation type="submission" date="2017-09" db="EMBL/GenBank/DDBJ databases">
        <title>Depth-based differentiation of microbial function through sediment-hosted aquifers and enrichment of novel symbionts in the deep terrestrial subsurface.</title>
        <authorList>
            <person name="Probst A.J."/>
            <person name="Ladd B."/>
            <person name="Jarett J.K."/>
            <person name="Geller-Mcgrath D.E."/>
            <person name="Sieber C.M.K."/>
            <person name="Emerson J.B."/>
            <person name="Anantharaman K."/>
            <person name="Thomas B.C."/>
            <person name="Malmstrom R."/>
            <person name="Stieglmeier M."/>
            <person name="Klingl A."/>
            <person name="Woyke T."/>
            <person name="Ryan C.M."/>
            <person name="Banfield J.F."/>
        </authorList>
    </citation>
    <scope>NUCLEOTIDE SEQUENCE [LARGE SCALE GENOMIC DNA]</scope>
</reference>
<feature type="transmembrane region" description="Helical" evidence="1">
    <location>
        <begin position="12"/>
        <end position="37"/>
    </location>
</feature>
<keyword evidence="1" id="KW-0472">Membrane</keyword>
<dbReference type="Proteomes" id="UP000231648">
    <property type="component" value="Unassembled WGS sequence"/>
</dbReference>
<gene>
    <name evidence="2" type="ORF">COU82_01725</name>
</gene>
<dbReference type="InterPro" id="IPR012902">
    <property type="entry name" value="N_methyl_site"/>
</dbReference>
<sequence length="174" mass="19709">MKAKFNNRGFTLIEVIVAIAVIVTALIGSVALISFSVSSTRTSRSRIIAEGLTQEGLEIVRNIRDNNWLNFKRKASDWRDGLPEGNWRVEYDKLQLLSDASSTLMLDPSGFYFYQDQGTRTGSVATPFQRRVGIEYIGNNQIKATSEVTWQENGRQNSVKAELILYNWLEEPET</sequence>
<dbReference type="AlphaFoldDB" id="A0A2M8KC46"/>
<name>A0A2M8KC46_9BACT</name>
<evidence type="ECO:0000313" key="2">
    <source>
        <dbReference type="EMBL" id="PJE57499.1"/>
    </source>
</evidence>
<evidence type="ECO:0000256" key="1">
    <source>
        <dbReference type="SAM" id="Phobius"/>
    </source>
</evidence>
<dbReference type="NCBIfam" id="TIGR02532">
    <property type="entry name" value="IV_pilin_GFxxxE"/>
    <property type="match status" value="1"/>
</dbReference>
<evidence type="ECO:0000313" key="3">
    <source>
        <dbReference type="Proteomes" id="UP000231648"/>
    </source>
</evidence>
<keyword evidence="1" id="KW-1133">Transmembrane helix</keyword>
<accession>A0A2M8KC46</accession>
<organism evidence="2 3">
    <name type="scientific">Candidatus Portnoybacteria bacterium CG10_big_fil_rev_8_21_14_0_10_38_18</name>
    <dbReference type="NCBI Taxonomy" id="1974813"/>
    <lineage>
        <taxon>Bacteria</taxon>
        <taxon>Candidatus Portnoyibacteriota</taxon>
    </lineage>
</organism>
<proteinExistence type="predicted"/>
<evidence type="ECO:0008006" key="4">
    <source>
        <dbReference type="Google" id="ProtNLM"/>
    </source>
</evidence>
<keyword evidence="1" id="KW-0812">Transmembrane</keyword>
<dbReference type="EMBL" id="PFDX01000018">
    <property type="protein sequence ID" value="PJE57499.1"/>
    <property type="molecule type" value="Genomic_DNA"/>
</dbReference>